<sequence length="140" mass="14419">MALCAVGTALLLTGCVSPDRVSAKPSDAPVWAGLSSTSTPSAVLPPTTADFDVDVIITEQKCFGSAGCSYQYTINPRYTGAKPLPDKTTVVFTVTGGEQDQIGNFTIAADGTATFDRETSIDGPEGADLQATVTQVLAGR</sequence>
<organism evidence="1 2">
    <name type="scientific">[Mycobacterium] fortunisiensis</name>
    <dbReference type="NCBI Taxonomy" id="2600579"/>
    <lineage>
        <taxon>Bacteria</taxon>
        <taxon>Bacillati</taxon>
        <taxon>Actinomycetota</taxon>
        <taxon>Actinomycetes</taxon>
        <taxon>Mycobacteriales</taxon>
        <taxon>Mycobacteriaceae</taxon>
        <taxon>Mycolicibacterium</taxon>
    </lineage>
</organism>
<dbReference type="EMBL" id="VOMB01000016">
    <property type="protein sequence ID" value="MBU9764634.1"/>
    <property type="molecule type" value="Genomic_DNA"/>
</dbReference>
<comment type="caution">
    <text evidence="1">The sequence shown here is derived from an EMBL/GenBank/DDBJ whole genome shotgun (WGS) entry which is preliminary data.</text>
</comment>
<name>A0ABS6KM15_9MYCO</name>
<evidence type="ECO:0000313" key="2">
    <source>
        <dbReference type="Proteomes" id="UP000812982"/>
    </source>
</evidence>
<proteinExistence type="predicted"/>
<gene>
    <name evidence="1" type="ORF">FR943_12340</name>
</gene>
<evidence type="ECO:0000313" key="1">
    <source>
        <dbReference type="EMBL" id="MBU9764634.1"/>
    </source>
</evidence>
<dbReference type="Proteomes" id="UP000812982">
    <property type="component" value="Unassembled WGS sequence"/>
</dbReference>
<protein>
    <recommendedName>
        <fullName evidence="3">Lipoprotein</fullName>
    </recommendedName>
</protein>
<accession>A0ABS6KM15</accession>
<keyword evidence="2" id="KW-1185">Reference proteome</keyword>
<reference evidence="1 2" key="1">
    <citation type="journal article" date="2021" name="Sci. Rep.">
        <title>Phenotypic and genomic hallmarks of a novel, potentially pathogenic rapidly growing Mycobacterium species related to the Mycobacterium fortuitum complex.</title>
        <authorList>
            <person name="Gharbi R."/>
            <person name="Khanna V."/>
            <person name="Frigui W."/>
            <person name="Mhenni B."/>
            <person name="Brosch R."/>
            <person name="Mardassi H."/>
        </authorList>
    </citation>
    <scope>NUCLEOTIDE SEQUENCE [LARGE SCALE GENOMIC DNA]</scope>
    <source>
        <strain evidence="1 2">TNTM28</strain>
    </source>
</reference>
<evidence type="ECO:0008006" key="3">
    <source>
        <dbReference type="Google" id="ProtNLM"/>
    </source>
</evidence>